<evidence type="ECO:0000256" key="3">
    <source>
        <dbReference type="ARBA" id="ARBA00006270"/>
    </source>
</evidence>
<dbReference type="Pfam" id="PF04065">
    <property type="entry name" value="Not3"/>
    <property type="match status" value="1"/>
</dbReference>
<evidence type="ECO:0000256" key="19">
    <source>
        <dbReference type="SAM" id="MobiDB-lite"/>
    </source>
</evidence>
<dbReference type="InterPro" id="IPR007207">
    <property type="entry name" value="Not_N"/>
</dbReference>
<comment type="subcellular location">
    <subcellularLocation>
        <location evidence="2">Cytoplasm</location>
    </subcellularLocation>
    <subcellularLocation>
        <location evidence="1">Nucleus</location>
    </subcellularLocation>
    <subcellularLocation>
        <location evidence="16">Preautophagosomal structure membrane</location>
        <topology evidence="16">Lipid-anchor</topology>
        <orientation evidence="16">Cytoplasmic side</orientation>
    </subcellularLocation>
</comment>
<dbReference type="GO" id="GO:0005525">
    <property type="term" value="F:GTP binding"/>
    <property type="evidence" value="ECO:0007669"/>
    <property type="project" value="UniProtKB-KW"/>
</dbReference>
<dbReference type="Pfam" id="PF00071">
    <property type="entry name" value="Ras"/>
    <property type="match status" value="1"/>
</dbReference>
<dbReference type="GO" id="GO:0003924">
    <property type="term" value="F:GTPase activity"/>
    <property type="evidence" value="ECO:0007669"/>
    <property type="project" value="InterPro"/>
</dbReference>
<dbReference type="InterPro" id="IPR040168">
    <property type="entry name" value="Not2/3/5"/>
</dbReference>
<feature type="compositionally biased region" description="Polar residues" evidence="19">
    <location>
        <begin position="468"/>
        <end position="505"/>
    </location>
</feature>
<evidence type="ECO:0000256" key="2">
    <source>
        <dbReference type="ARBA" id="ARBA00004496"/>
    </source>
</evidence>
<comment type="similarity">
    <text evidence="4">Belongs to the CNOT2/3/5 family.</text>
</comment>
<dbReference type="InterPro" id="IPR001806">
    <property type="entry name" value="Small_GTPase"/>
</dbReference>
<keyword evidence="13" id="KW-0539">Nucleus</keyword>
<feature type="compositionally biased region" description="Polar residues" evidence="19">
    <location>
        <begin position="676"/>
        <end position="699"/>
    </location>
</feature>
<feature type="compositionally biased region" description="Basic and acidic residues" evidence="19">
    <location>
        <begin position="508"/>
        <end position="517"/>
    </location>
</feature>
<evidence type="ECO:0000256" key="10">
    <source>
        <dbReference type="ARBA" id="ARBA00023015"/>
    </source>
</evidence>
<keyword evidence="5" id="KW-0813">Transport</keyword>
<evidence type="ECO:0000256" key="17">
    <source>
        <dbReference type="ARBA" id="ARBA00074496"/>
    </source>
</evidence>
<dbReference type="AlphaFoldDB" id="A0A8H3QIW4"/>
<dbReference type="Gene3D" id="2.30.30.1020">
    <property type="entry name" value="CCR4-NOT complex subunit 2/3/5, C-terminal domain"/>
    <property type="match status" value="1"/>
</dbReference>
<dbReference type="NCBIfam" id="TIGR00231">
    <property type="entry name" value="small_GTP"/>
    <property type="match status" value="1"/>
</dbReference>
<feature type="region of interest" description="Disordered" evidence="19">
    <location>
        <begin position="447"/>
        <end position="716"/>
    </location>
</feature>
<sequence length="884" mass="100410">MNPEYDYLFKLLLIGDSGVGKSCLLLRFADDTYTESYISTIGVDFKIRTIDLEGKTVKLQIWDTAGQERFRTITSSYYRGAHGIIVVYDVTDQDTFANVKQWLQEIDRYACEGVNKLLVGNKSDLTNKKVVDYTVAKEFAEQLNIPFLETSAKNASNVEQAFLTMAKQIKDRMGTTTVSPGTQKQTVKVGPGWGLLLLYMKSLDICYIMANRKLQTEIDRVLKKVAEGVETFEGIFDKIQATTNSNQKEKLEQDLKKEIKKLQRHRDQIKTWISSNDIKDKRALLENRRLIEHQMEKFKACEKEMKTKAYSKEGLQQSTKMDPKEKEKMETCEWVSNQIDALSTQIETAEAEVEQLQSVVKKSRKDSLKVERLGEVENLIERHKWHVNRLELILRLLENGNIPPEKVIQIKDDINYYIESNQEPDFAEDENIYDDLNLEEEEELWGIANDDHHSSHDSITDGGISYTEPRTPQKELSSPSTSPTSRIAPKTSVSVPSINNFTTFESAPRPKEEDKPKLPPPPPVSTPTPTTSVQASTPVPTLPNTTTVNNLQSPPPTTIAFSQAKAALPTSGQTRTLAAVTKQAAPSAPQPQPPSTTQPIPHSQLPIQPQPAGDTKKDISHDFTDTSKQQFSQSNDIQQSQTSSSLLQPILQQQANPLSSQSQSQSQSQTRESISGTHGTQTAPIHPIQPSSDTSTPEQNKQEGSSNQGSSSSESRIPAALADLVQSYEAAEEKFLGKEDGFHVQQMLDASLQYVPESLDSERPKYYAPRNPYPTSGFYPQNPPQIFDNPALFEKFDLDTLFFIFYYQQGTYQQYLAARELKKQSWRFHKKYLTWFQRHEEPKAITDEYEQGTYIYFDYEGAWCQRKKTEFRFEYRFLEDAELI</sequence>
<dbReference type="PRINTS" id="PR00449">
    <property type="entry name" value="RASTRNSFRMNG"/>
</dbReference>
<feature type="coiled-coil region" evidence="18">
    <location>
        <begin position="332"/>
        <end position="366"/>
    </location>
</feature>
<evidence type="ECO:0000313" key="22">
    <source>
        <dbReference type="EMBL" id="GES78334.1"/>
    </source>
</evidence>
<evidence type="ECO:0000259" key="20">
    <source>
        <dbReference type="Pfam" id="PF04065"/>
    </source>
</evidence>
<evidence type="ECO:0000259" key="21">
    <source>
        <dbReference type="Pfam" id="PF04153"/>
    </source>
</evidence>
<keyword evidence="12" id="KW-0804">Transcription</keyword>
<dbReference type="InterPro" id="IPR027417">
    <property type="entry name" value="P-loop_NTPase"/>
</dbReference>
<keyword evidence="18" id="KW-0175">Coiled coil</keyword>
<evidence type="ECO:0000256" key="15">
    <source>
        <dbReference type="ARBA" id="ARBA00023289"/>
    </source>
</evidence>
<dbReference type="Pfam" id="PF04153">
    <property type="entry name" value="NOT2_3_5_C"/>
    <property type="match status" value="1"/>
</dbReference>
<dbReference type="InterPro" id="IPR007282">
    <property type="entry name" value="NOT2/3/5_C"/>
</dbReference>
<dbReference type="PROSITE" id="PS51417">
    <property type="entry name" value="ARF"/>
    <property type="match status" value="1"/>
</dbReference>
<protein>
    <recommendedName>
        <fullName evidence="17">GTP-binding protein ypt1</fullName>
    </recommendedName>
</protein>
<keyword evidence="8" id="KW-0547">Nucleotide-binding</keyword>
<accession>A0A8H3QIW4</accession>
<evidence type="ECO:0000256" key="1">
    <source>
        <dbReference type="ARBA" id="ARBA00004123"/>
    </source>
</evidence>
<name>A0A8H3QIW4_9GLOM</name>
<feature type="compositionally biased region" description="Basic and acidic residues" evidence="19">
    <location>
        <begin position="614"/>
        <end position="625"/>
    </location>
</feature>
<evidence type="ECO:0000313" key="23">
    <source>
        <dbReference type="Proteomes" id="UP000615446"/>
    </source>
</evidence>
<dbReference type="GO" id="GO:0030015">
    <property type="term" value="C:CCR4-NOT core complex"/>
    <property type="evidence" value="ECO:0007669"/>
    <property type="project" value="InterPro"/>
</dbReference>
<feature type="compositionally biased region" description="Basic and acidic residues" evidence="19">
    <location>
        <begin position="449"/>
        <end position="459"/>
    </location>
</feature>
<dbReference type="OrthoDB" id="293823at2759"/>
<feature type="compositionally biased region" description="Low complexity" evidence="19">
    <location>
        <begin position="638"/>
        <end position="675"/>
    </location>
</feature>
<dbReference type="InterPro" id="IPR005225">
    <property type="entry name" value="Small_GTP-bd"/>
</dbReference>
<evidence type="ECO:0000256" key="7">
    <source>
        <dbReference type="ARBA" id="ARBA00022491"/>
    </source>
</evidence>
<dbReference type="GO" id="GO:0006355">
    <property type="term" value="P:regulation of DNA-templated transcription"/>
    <property type="evidence" value="ECO:0007669"/>
    <property type="project" value="InterPro"/>
</dbReference>
<feature type="compositionally biased region" description="Low complexity" evidence="19">
    <location>
        <begin position="527"/>
        <end position="551"/>
    </location>
</feature>
<dbReference type="PROSITE" id="PS51420">
    <property type="entry name" value="RHO"/>
    <property type="match status" value="1"/>
</dbReference>
<dbReference type="SMART" id="SM00174">
    <property type="entry name" value="RHO"/>
    <property type="match status" value="1"/>
</dbReference>
<evidence type="ECO:0000256" key="8">
    <source>
        <dbReference type="ARBA" id="ARBA00022741"/>
    </source>
</evidence>
<keyword evidence="9" id="KW-0653">Protein transport</keyword>
<dbReference type="InterPro" id="IPR057289">
    <property type="entry name" value="Rab1/Ypt1"/>
</dbReference>
<evidence type="ECO:0000256" key="14">
    <source>
        <dbReference type="ARBA" id="ARBA00023288"/>
    </source>
</evidence>
<dbReference type="SUPFAM" id="SSF52540">
    <property type="entry name" value="P-loop containing nucleoside triphosphate hydrolases"/>
    <property type="match status" value="1"/>
</dbReference>
<feature type="compositionally biased region" description="Polar residues" evidence="19">
    <location>
        <begin position="626"/>
        <end position="637"/>
    </location>
</feature>
<evidence type="ECO:0000256" key="11">
    <source>
        <dbReference type="ARBA" id="ARBA00023134"/>
    </source>
</evidence>
<dbReference type="PANTHER" id="PTHR23326">
    <property type="entry name" value="CCR4 NOT-RELATED"/>
    <property type="match status" value="1"/>
</dbReference>
<keyword evidence="7" id="KW-0678">Repressor</keyword>
<evidence type="ECO:0000256" key="4">
    <source>
        <dbReference type="ARBA" id="ARBA00007682"/>
    </source>
</evidence>
<evidence type="ECO:0000256" key="12">
    <source>
        <dbReference type="ARBA" id="ARBA00023163"/>
    </source>
</evidence>
<dbReference type="GO" id="GO:0000289">
    <property type="term" value="P:nuclear-transcribed mRNA poly(A) tail shortening"/>
    <property type="evidence" value="ECO:0007669"/>
    <property type="project" value="UniProtKB-ARBA"/>
</dbReference>
<dbReference type="SMART" id="SM00176">
    <property type="entry name" value="RAN"/>
    <property type="match status" value="1"/>
</dbReference>
<dbReference type="PROSITE" id="PS51419">
    <property type="entry name" value="RAB"/>
    <property type="match status" value="1"/>
</dbReference>
<dbReference type="FunFam" id="3.40.50.300:FF:000069">
    <property type="entry name" value="Ras GTP-binding protein YPT1"/>
    <property type="match status" value="1"/>
</dbReference>
<dbReference type="SMART" id="SM00175">
    <property type="entry name" value="RAB"/>
    <property type="match status" value="1"/>
</dbReference>
<keyword evidence="11" id="KW-0342">GTP-binding</keyword>
<evidence type="ECO:0000256" key="13">
    <source>
        <dbReference type="ARBA" id="ARBA00023242"/>
    </source>
</evidence>
<proteinExistence type="inferred from homology"/>
<comment type="caution">
    <text evidence="22">The sequence shown here is derived from an EMBL/GenBank/DDBJ whole genome shotgun (WGS) entry which is preliminary data.</text>
</comment>
<dbReference type="InterPro" id="IPR038635">
    <property type="entry name" value="CCR4-NOT_su2/3/5_C_sf"/>
</dbReference>
<keyword evidence="14" id="KW-0449">Lipoprotein</keyword>
<dbReference type="EMBL" id="BLAL01000037">
    <property type="protein sequence ID" value="GES78334.1"/>
    <property type="molecule type" value="Genomic_DNA"/>
</dbReference>
<dbReference type="FunFam" id="2.30.30.1020:FF:000006">
    <property type="entry name" value="CCR4-NOT transcription complex, subunit 3"/>
    <property type="match status" value="1"/>
</dbReference>
<feature type="compositionally biased region" description="Low complexity" evidence="19">
    <location>
        <begin position="702"/>
        <end position="715"/>
    </location>
</feature>
<dbReference type="GO" id="GO:0015031">
    <property type="term" value="P:protein transport"/>
    <property type="evidence" value="ECO:0007669"/>
    <property type="project" value="UniProtKB-KW"/>
</dbReference>
<gene>
    <name evidence="22" type="ORF">RCL2_000564000</name>
</gene>
<evidence type="ECO:0000256" key="9">
    <source>
        <dbReference type="ARBA" id="ARBA00022927"/>
    </source>
</evidence>
<feature type="domain" description="CCR4-Not complex component Not N-terminal" evidence="20">
    <location>
        <begin position="211"/>
        <end position="439"/>
    </location>
</feature>
<evidence type="ECO:0000256" key="5">
    <source>
        <dbReference type="ARBA" id="ARBA00022448"/>
    </source>
</evidence>
<dbReference type="Proteomes" id="UP000615446">
    <property type="component" value="Unassembled WGS sequence"/>
</dbReference>
<dbReference type="PROSITE" id="PS51421">
    <property type="entry name" value="RAS"/>
    <property type="match status" value="1"/>
</dbReference>
<evidence type="ECO:0000256" key="6">
    <source>
        <dbReference type="ARBA" id="ARBA00022490"/>
    </source>
</evidence>
<organism evidence="22 23">
    <name type="scientific">Rhizophagus clarus</name>
    <dbReference type="NCBI Taxonomy" id="94130"/>
    <lineage>
        <taxon>Eukaryota</taxon>
        <taxon>Fungi</taxon>
        <taxon>Fungi incertae sedis</taxon>
        <taxon>Mucoromycota</taxon>
        <taxon>Glomeromycotina</taxon>
        <taxon>Glomeromycetes</taxon>
        <taxon>Glomerales</taxon>
        <taxon>Glomeraceae</taxon>
        <taxon>Rhizophagus</taxon>
    </lineage>
</organism>
<comment type="similarity">
    <text evidence="3">Belongs to the small GTPase superfamily. Rab family.</text>
</comment>
<dbReference type="GO" id="GO:0034045">
    <property type="term" value="C:phagophore assembly site membrane"/>
    <property type="evidence" value="ECO:0007669"/>
    <property type="project" value="UniProtKB-SubCell"/>
</dbReference>
<dbReference type="CDD" id="cd01869">
    <property type="entry name" value="Rab1_Ypt1"/>
    <property type="match status" value="1"/>
</dbReference>
<reference evidence="22" key="1">
    <citation type="submission" date="2019-10" db="EMBL/GenBank/DDBJ databases">
        <title>Conservation and host-specific expression of non-tandemly repeated heterogenous ribosome RNA gene in arbuscular mycorrhizal fungi.</title>
        <authorList>
            <person name="Maeda T."/>
            <person name="Kobayashi Y."/>
            <person name="Nakagawa T."/>
            <person name="Ezawa T."/>
            <person name="Yamaguchi K."/>
            <person name="Bino T."/>
            <person name="Nishimoto Y."/>
            <person name="Shigenobu S."/>
            <person name="Kawaguchi M."/>
        </authorList>
    </citation>
    <scope>NUCLEOTIDE SEQUENCE</scope>
    <source>
        <strain evidence="22">HR1</strain>
    </source>
</reference>
<evidence type="ECO:0000256" key="18">
    <source>
        <dbReference type="SAM" id="Coils"/>
    </source>
</evidence>
<evidence type="ECO:0000256" key="16">
    <source>
        <dbReference type="ARBA" id="ARBA00060489"/>
    </source>
</evidence>
<dbReference type="Gene3D" id="3.40.50.300">
    <property type="entry name" value="P-loop containing nucleotide triphosphate hydrolases"/>
    <property type="match status" value="1"/>
</dbReference>
<feature type="domain" description="NOT2/NOT3/NOT5 C-terminal" evidence="21">
    <location>
        <begin position="751"/>
        <end position="878"/>
    </location>
</feature>
<keyword evidence="15" id="KW-0636">Prenylation</keyword>
<keyword evidence="10" id="KW-0805">Transcription regulation</keyword>
<dbReference type="GO" id="GO:0005634">
    <property type="term" value="C:nucleus"/>
    <property type="evidence" value="ECO:0007669"/>
    <property type="project" value="UniProtKB-SubCell"/>
</dbReference>
<dbReference type="SMART" id="SM00173">
    <property type="entry name" value="RAS"/>
    <property type="match status" value="1"/>
</dbReference>
<keyword evidence="6" id="KW-0963">Cytoplasm</keyword>